<dbReference type="InterPro" id="IPR002347">
    <property type="entry name" value="SDR_fam"/>
</dbReference>
<organism evidence="4 5">
    <name type="scientific">Actinosynnema pretiosum</name>
    <dbReference type="NCBI Taxonomy" id="42197"/>
    <lineage>
        <taxon>Bacteria</taxon>
        <taxon>Bacillati</taxon>
        <taxon>Actinomycetota</taxon>
        <taxon>Actinomycetes</taxon>
        <taxon>Pseudonocardiales</taxon>
        <taxon>Pseudonocardiaceae</taxon>
        <taxon>Actinosynnema</taxon>
    </lineage>
</organism>
<accession>A0A290Z609</accession>
<dbReference type="RefSeq" id="WP_096493688.1">
    <property type="nucleotide sequence ID" value="NZ_CP023445.1"/>
</dbReference>
<dbReference type="PANTHER" id="PTHR43391:SF12">
    <property type="entry name" value="OXIDOREDUCTASE EPHD-RELATED"/>
    <property type="match status" value="1"/>
</dbReference>
<dbReference type="PRINTS" id="PR00081">
    <property type="entry name" value="GDHRDH"/>
</dbReference>
<sequence>MRELSGKVAAVTGAASGIGRALALELASRGMSVAVADVDTAALADTAEAVRALGGRALAVPTDVRDAEAVERFADATEAEFGGVHVACNNAGVSRMGLSWELPLEDWRWVLDVDLWGVVHGVRSFVPRLLAQGEPGHVVNTSSVGGLLQAPYIAPYTAAKHAVVGLTRSLRAELAGTPVGVSLLCPGAVVSNMDPNTPRPGEVEDLPEGAAALAAHARAAHPHGMSAERVAWMTAEAVLSDQFYVLPNLGDFLPALEDDFGALLSAPTG</sequence>
<dbReference type="InterPro" id="IPR020904">
    <property type="entry name" value="Sc_DH/Rdtase_CS"/>
</dbReference>
<dbReference type="AlphaFoldDB" id="A0A290Z609"/>
<protein>
    <recommendedName>
        <fullName evidence="6">Short-chain dehydrogenase</fullName>
    </recommendedName>
</protein>
<reference evidence="4" key="1">
    <citation type="submission" date="2017-09" db="EMBL/GenBank/DDBJ databases">
        <title>Complete Genome Sequence of ansamitocin-producing Bacterium Actinosynnema pretiosum X47.</title>
        <authorList>
            <person name="Cao G."/>
            <person name="Zong G."/>
            <person name="Zhong C."/>
            <person name="Fu J."/>
        </authorList>
    </citation>
    <scope>NUCLEOTIDE SEQUENCE [LARGE SCALE GENOMIC DNA]</scope>
    <source>
        <strain evidence="4">X47</strain>
    </source>
</reference>
<dbReference type="FunFam" id="3.40.50.720:FF:000084">
    <property type="entry name" value="Short-chain dehydrogenase reductase"/>
    <property type="match status" value="1"/>
</dbReference>
<evidence type="ECO:0000313" key="5">
    <source>
        <dbReference type="Proteomes" id="UP000218505"/>
    </source>
</evidence>
<evidence type="ECO:0000256" key="2">
    <source>
        <dbReference type="ARBA" id="ARBA00023002"/>
    </source>
</evidence>
<dbReference type="SUPFAM" id="SSF51735">
    <property type="entry name" value="NAD(P)-binding Rossmann-fold domains"/>
    <property type="match status" value="1"/>
</dbReference>
<dbReference type="PRINTS" id="PR00080">
    <property type="entry name" value="SDRFAMILY"/>
</dbReference>
<proteinExistence type="inferred from homology"/>
<dbReference type="Gene3D" id="3.40.50.720">
    <property type="entry name" value="NAD(P)-binding Rossmann-like Domain"/>
    <property type="match status" value="1"/>
</dbReference>
<dbReference type="KEGG" id="apre:CNX65_15320"/>
<evidence type="ECO:0000256" key="1">
    <source>
        <dbReference type="ARBA" id="ARBA00006484"/>
    </source>
</evidence>
<evidence type="ECO:0000256" key="3">
    <source>
        <dbReference type="RuleBase" id="RU000363"/>
    </source>
</evidence>
<dbReference type="PROSITE" id="PS00061">
    <property type="entry name" value="ADH_SHORT"/>
    <property type="match status" value="1"/>
</dbReference>
<dbReference type="InterPro" id="IPR036291">
    <property type="entry name" value="NAD(P)-bd_dom_sf"/>
</dbReference>
<dbReference type="GO" id="GO:0016491">
    <property type="term" value="F:oxidoreductase activity"/>
    <property type="evidence" value="ECO:0007669"/>
    <property type="project" value="UniProtKB-KW"/>
</dbReference>
<evidence type="ECO:0000313" key="4">
    <source>
        <dbReference type="EMBL" id="ATE54491.1"/>
    </source>
</evidence>
<dbReference type="Pfam" id="PF00106">
    <property type="entry name" value="adh_short"/>
    <property type="match status" value="1"/>
</dbReference>
<comment type="similarity">
    <text evidence="1 3">Belongs to the short-chain dehydrogenases/reductases (SDR) family.</text>
</comment>
<dbReference type="PANTHER" id="PTHR43391">
    <property type="entry name" value="RETINOL DEHYDROGENASE-RELATED"/>
    <property type="match status" value="1"/>
</dbReference>
<keyword evidence="2" id="KW-0560">Oxidoreductase</keyword>
<dbReference type="CDD" id="cd05233">
    <property type="entry name" value="SDR_c"/>
    <property type="match status" value="1"/>
</dbReference>
<evidence type="ECO:0008006" key="6">
    <source>
        <dbReference type="Google" id="ProtNLM"/>
    </source>
</evidence>
<dbReference type="EMBL" id="CP023445">
    <property type="protein sequence ID" value="ATE54491.1"/>
    <property type="molecule type" value="Genomic_DNA"/>
</dbReference>
<dbReference type="Proteomes" id="UP000218505">
    <property type="component" value="Chromosome"/>
</dbReference>
<name>A0A290Z609_9PSEU</name>
<gene>
    <name evidence="4" type="ORF">CNX65_15320</name>
</gene>
<keyword evidence="5" id="KW-1185">Reference proteome</keyword>